<dbReference type="HOGENOM" id="CLU_2729251_0_0_1"/>
<organism evidence="1 2">
    <name type="scientific">Pisolithus microcarpus 441</name>
    <dbReference type="NCBI Taxonomy" id="765257"/>
    <lineage>
        <taxon>Eukaryota</taxon>
        <taxon>Fungi</taxon>
        <taxon>Dikarya</taxon>
        <taxon>Basidiomycota</taxon>
        <taxon>Agaricomycotina</taxon>
        <taxon>Agaricomycetes</taxon>
        <taxon>Agaricomycetidae</taxon>
        <taxon>Boletales</taxon>
        <taxon>Sclerodermatineae</taxon>
        <taxon>Pisolithaceae</taxon>
        <taxon>Pisolithus</taxon>
    </lineage>
</organism>
<name>A0A0C9ZH81_9AGAM</name>
<evidence type="ECO:0000313" key="1">
    <source>
        <dbReference type="EMBL" id="KIK25354.1"/>
    </source>
</evidence>
<dbReference type="Proteomes" id="UP000054018">
    <property type="component" value="Unassembled WGS sequence"/>
</dbReference>
<reference evidence="2" key="2">
    <citation type="submission" date="2015-01" db="EMBL/GenBank/DDBJ databases">
        <title>Evolutionary Origins and Diversification of the Mycorrhizal Mutualists.</title>
        <authorList>
            <consortium name="DOE Joint Genome Institute"/>
            <consortium name="Mycorrhizal Genomics Consortium"/>
            <person name="Kohler A."/>
            <person name="Kuo A."/>
            <person name="Nagy L.G."/>
            <person name="Floudas D."/>
            <person name="Copeland A."/>
            <person name="Barry K.W."/>
            <person name="Cichocki N."/>
            <person name="Veneault-Fourrey C."/>
            <person name="LaButti K."/>
            <person name="Lindquist E.A."/>
            <person name="Lipzen A."/>
            <person name="Lundell T."/>
            <person name="Morin E."/>
            <person name="Murat C."/>
            <person name="Riley R."/>
            <person name="Ohm R."/>
            <person name="Sun H."/>
            <person name="Tunlid A."/>
            <person name="Henrissat B."/>
            <person name="Grigoriev I.V."/>
            <person name="Hibbett D.S."/>
            <person name="Martin F."/>
        </authorList>
    </citation>
    <scope>NUCLEOTIDE SEQUENCE [LARGE SCALE GENOMIC DNA]</scope>
    <source>
        <strain evidence="2">441</strain>
    </source>
</reference>
<gene>
    <name evidence="1" type="ORF">PISMIDRAFT_677348</name>
</gene>
<dbReference type="EMBL" id="KN833709">
    <property type="protein sequence ID" value="KIK25354.1"/>
    <property type="molecule type" value="Genomic_DNA"/>
</dbReference>
<proteinExistence type="predicted"/>
<dbReference type="AlphaFoldDB" id="A0A0C9ZH81"/>
<sequence length="72" mass="8456">MNPIATIVRCLDCSGYECIRERHTGFLLDCRRRCQIRYCTIDESSRRRRYLTCVNFVVTTPLKGTQIIVIDI</sequence>
<keyword evidence="2" id="KW-1185">Reference proteome</keyword>
<evidence type="ECO:0000313" key="2">
    <source>
        <dbReference type="Proteomes" id="UP000054018"/>
    </source>
</evidence>
<feature type="non-terminal residue" evidence="1">
    <location>
        <position position="72"/>
    </location>
</feature>
<accession>A0A0C9ZH81</accession>
<reference evidence="1 2" key="1">
    <citation type="submission" date="2014-04" db="EMBL/GenBank/DDBJ databases">
        <authorList>
            <consortium name="DOE Joint Genome Institute"/>
            <person name="Kuo A."/>
            <person name="Kohler A."/>
            <person name="Costa M.D."/>
            <person name="Nagy L.G."/>
            <person name="Floudas D."/>
            <person name="Copeland A."/>
            <person name="Barry K.W."/>
            <person name="Cichocki N."/>
            <person name="Veneault-Fourrey C."/>
            <person name="LaButti K."/>
            <person name="Lindquist E.A."/>
            <person name="Lipzen A."/>
            <person name="Lundell T."/>
            <person name="Morin E."/>
            <person name="Murat C."/>
            <person name="Sun H."/>
            <person name="Tunlid A."/>
            <person name="Henrissat B."/>
            <person name="Grigoriev I.V."/>
            <person name="Hibbett D.S."/>
            <person name="Martin F."/>
            <person name="Nordberg H.P."/>
            <person name="Cantor M.N."/>
            <person name="Hua S.X."/>
        </authorList>
    </citation>
    <scope>NUCLEOTIDE SEQUENCE [LARGE SCALE GENOMIC DNA]</scope>
    <source>
        <strain evidence="1 2">441</strain>
    </source>
</reference>
<protein>
    <submittedName>
        <fullName evidence="1">Uncharacterized protein</fullName>
    </submittedName>
</protein>